<accession>A0ABN7WNP2</accession>
<dbReference type="SUPFAM" id="SSF50729">
    <property type="entry name" value="PH domain-like"/>
    <property type="match status" value="1"/>
</dbReference>
<comment type="caution">
    <text evidence="3">The sequence shown here is derived from an EMBL/GenBank/DDBJ whole genome shotgun (WGS) entry which is preliminary data.</text>
</comment>
<evidence type="ECO:0000256" key="1">
    <source>
        <dbReference type="SAM" id="MobiDB-lite"/>
    </source>
</evidence>
<dbReference type="Gene3D" id="2.30.29.30">
    <property type="entry name" value="Pleckstrin-homology domain (PH domain)/Phosphotyrosine-binding domain (PTB)"/>
    <property type="match status" value="1"/>
</dbReference>
<reference evidence="3 4" key="1">
    <citation type="submission" date="2021-06" db="EMBL/GenBank/DDBJ databases">
        <authorList>
            <person name="Kallberg Y."/>
            <person name="Tangrot J."/>
            <person name="Rosling A."/>
        </authorList>
    </citation>
    <scope>NUCLEOTIDE SEQUENCE [LARGE SCALE GENOMIC DNA]</scope>
    <source>
        <strain evidence="3 4">120-4 pot B 10/14</strain>
    </source>
</reference>
<sequence>KLSKTDDDTIPNELAQTPDVDDSIIDSNKISIAKFSKSNEIKDDSLITTDSSDEYITDIKTLDKNIEEPSEKLNFDTSPFSNQNITKVRTGARHLQEQEAIISEEDEITRHTVRTKLFCMNRRYQWKERGVGILKLNYPNNYEKSLD</sequence>
<dbReference type="InterPro" id="IPR000156">
    <property type="entry name" value="Ran_bind_dom"/>
</dbReference>
<feature type="domain" description="RanBD1" evidence="2">
    <location>
        <begin position="103"/>
        <end position="139"/>
    </location>
</feature>
<protein>
    <submittedName>
        <fullName evidence="3">43513_t:CDS:1</fullName>
    </submittedName>
</protein>
<keyword evidence="4" id="KW-1185">Reference proteome</keyword>
<feature type="non-terminal residue" evidence="3">
    <location>
        <position position="1"/>
    </location>
</feature>
<name>A0ABN7WNP2_GIGMA</name>
<organism evidence="3 4">
    <name type="scientific">Gigaspora margarita</name>
    <dbReference type="NCBI Taxonomy" id="4874"/>
    <lineage>
        <taxon>Eukaryota</taxon>
        <taxon>Fungi</taxon>
        <taxon>Fungi incertae sedis</taxon>
        <taxon>Mucoromycota</taxon>
        <taxon>Glomeromycotina</taxon>
        <taxon>Glomeromycetes</taxon>
        <taxon>Diversisporales</taxon>
        <taxon>Gigasporaceae</taxon>
        <taxon>Gigaspora</taxon>
    </lineage>
</organism>
<evidence type="ECO:0000259" key="2">
    <source>
        <dbReference type="Pfam" id="PF00638"/>
    </source>
</evidence>
<dbReference type="InterPro" id="IPR011993">
    <property type="entry name" value="PH-like_dom_sf"/>
</dbReference>
<dbReference type="Pfam" id="PF00638">
    <property type="entry name" value="Ran_BP1"/>
    <property type="match status" value="1"/>
</dbReference>
<evidence type="ECO:0000313" key="3">
    <source>
        <dbReference type="EMBL" id="CAG8836450.1"/>
    </source>
</evidence>
<proteinExistence type="predicted"/>
<gene>
    <name evidence="3" type="ORF">GMARGA_LOCUS33046</name>
</gene>
<dbReference type="EMBL" id="CAJVQB010053592">
    <property type="protein sequence ID" value="CAG8836450.1"/>
    <property type="molecule type" value="Genomic_DNA"/>
</dbReference>
<feature type="region of interest" description="Disordered" evidence="1">
    <location>
        <begin position="1"/>
        <end position="20"/>
    </location>
</feature>
<dbReference type="Proteomes" id="UP000789901">
    <property type="component" value="Unassembled WGS sequence"/>
</dbReference>
<evidence type="ECO:0000313" key="4">
    <source>
        <dbReference type="Proteomes" id="UP000789901"/>
    </source>
</evidence>